<evidence type="ECO:0000313" key="1">
    <source>
        <dbReference type="EMBL" id="KAF2469954.1"/>
    </source>
</evidence>
<keyword evidence="2" id="KW-1185">Reference proteome</keyword>
<accession>A0ACB6QSG2</accession>
<name>A0ACB6QSG2_9PLEO</name>
<protein>
    <submittedName>
        <fullName evidence="1">Uncharacterized protein</fullName>
    </submittedName>
</protein>
<comment type="caution">
    <text evidence="1">The sequence shown here is derived from an EMBL/GenBank/DDBJ whole genome shotgun (WGS) entry which is preliminary data.</text>
</comment>
<gene>
    <name evidence="1" type="ORF">BDR25DRAFT_355681</name>
</gene>
<proteinExistence type="predicted"/>
<reference evidence="1" key="1">
    <citation type="journal article" date="2020" name="Stud. Mycol.">
        <title>101 Dothideomycetes genomes: a test case for predicting lifestyles and emergence of pathogens.</title>
        <authorList>
            <person name="Haridas S."/>
            <person name="Albert R."/>
            <person name="Binder M."/>
            <person name="Bloem J."/>
            <person name="Labutti K."/>
            <person name="Salamov A."/>
            <person name="Andreopoulos B."/>
            <person name="Baker S."/>
            <person name="Barry K."/>
            <person name="Bills G."/>
            <person name="Bluhm B."/>
            <person name="Cannon C."/>
            <person name="Castanera R."/>
            <person name="Culley D."/>
            <person name="Daum C."/>
            <person name="Ezra D."/>
            <person name="Gonzalez J."/>
            <person name="Henrissat B."/>
            <person name="Kuo A."/>
            <person name="Liang C."/>
            <person name="Lipzen A."/>
            <person name="Lutzoni F."/>
            <person name="Magnuson J."/>
            <person name="Mondo S."/>
            <person name="Nolan M."/>
            <person name="Ohm R."/>
            <person name="Pangilinan J."/>
            <person name="Park H.-J."/>
            <person name="Ramirez L."/>
            <person name="Alfaro M."/>
            <person name="Sun H."/>
            <person name="Tritt A."/>
            <person name="Yoshinaga Y."/>
            <person name="Zwiers L.-H."/>
            <person name="Turgeon B."/>
            <person name="Goodwin S."/>
            <person name="Spatafora J."/>
            <person name="Crous P."/>
            <person name="Grigoriev I."/>
        </authorList>
    </citation>
    <scope>NUCLEOTIDE SEQUENCE</scope>
    <source>
        <strain evidence="1">ATCC 200398</strain>
    </source>
</reference>
<organism evidence="1 2">
    <name type="scientific">Lindgomyces ingoldianus</name>
    <dbReference type="NCBI Taxonomy" id="673940"/>
    <lineage>
        <taxon>Eukaryota</taxon>
        <taxon>Fungi</taxon>
        <taxon>Dikarya</taxon>
        <taxon>Ascomycota</taxon>
        <taxon>Pezizomycotina</taxon>
        <taxon>Dothideomycetes</taxon>
        <taxon>Pleosporomycetidae</taxon>
        <taxon>Pleosporales</taxon>
        <taxon>Lindgomycetaceae</taxon>
        <taxon>Lindgomyces</taxon>
    </lineage>
</organism>
<dbReference type="EMBL" id="MU003509">
    <property type="protein sequence ID" value="KAF2469954.1"/>
    <property type="molecule type" value="Genomic_DNA"/>
</dbReference>
<sequence>MSTQPGILQLQMVISGAGKCNMRRGKAELICIVTLILVKMLHLLLILLHLFCSGAVHAETKPSNVTIIEPTFIRYCPFRVNVSLATDLSSLDIAFLTKSANPGPPPLGVHRCYVRVQIGFDKTVYAYTINEVEYVPENAKSITGKIETRVAWEYDSGPTQFTAVTLSSTSGAQTAKNITYARGAGCQDDPFLNILASFNENELQWRTRSSESDWFADKFCIQYGDCRNVDVDGLPSWPESCTFPNGTV</sequence>
<dbReference type="Proteomes" id="UP000799755">
    <property type="component" value="Unassembled WGS sequence"/>
</dbReference>
<evidence type="ECO:0000313" key="2">
    <source>
        <dbReference type="Proteomes" id="UP000799755"/>
    </source>
</evidence>